<organism evidence="2 3">
    <name type="scientific">Bradyrhizobium erythrophlei</name>
    <dbReference type="NCBI Taxonomy" id="1437360"/>
    <lineage>
        <taxon>Bacteria</taxon>
        <taxon>Pseudomonadati</taxon>
        <taxon>Pseudomonadota</taxon>
        <taxon>Alphaproteobacteria</taxon>
        <taxon>Hyphomicrobiales</taxon>
        <taxon>Nitrobacteraceae</taxon>
        <taxon>Bradyrhizobium</taxon>
    </lineage>
</organism>
<feature type="signal peptide" evidence="1">
    <location>
        <begin position="1"/>
        <end position="27"/>
    </location>
</feature>
<evidence type="ECO:0000313" key="2">
    <source>
        <dbReference type="EMBL" id="SHG79981.1"/>
    </source>
</evidence>
<dbReference type="PROSITE" id="PS51318">
    <property type="entry name" value="TAT"/>
    <property type="match status" value="1"/>
</dbReference>
<dbReference type="EMBL" id="LT670817">
    <property type="protein sequence ID" value="SHG79981.1"/>
    <property type="molecule type" value="Genomic_DNA"/>
</dbReference>
<name>A0A1M5MRR3_9BRAD</name>
<accession>A0A1M5MRR3</accession>
<gene>
    <name evidence="2" type="ORF">SAMN05443248_2697</name>
</gene>
<dbReference type="AlphaFoldDB" id="A0A1M5MRR3"/>
<feature type="chain" id="PRO_5009912408" evidence="1">
    <location>
        <begin position="28"/>
        <end position="95"/>
    </location>
</feature>
<proteinExistence type="predicted"/>
<keyword evidence="1" id="KW-0732">Signal</keyword>
<evidence type="ECO:0000256" key="1">
    <source>
        <dbReference type="SAM" id="SignalP"/>
    </source>
</evidence>
<evidence type="ECO:0000313" key="3">
    <source>
        <dbReference type="Proteomes" id="UP000189796"/>
    </source>
</evidence>
<dbReference type="InterPro" id="IPR006311">
    <property type="entry name" value="TAT_signal"/>
</dbReference>
<reference evidence="2 3" key="1">
    <citation type="submission" date="2016-11" db="EMBL/GenBank/DDBJ databases">
        <authorList>
            <person name="Jaros S."/>
            <person name="Januszkiewicz K."/>
            <person name="Wedrychowicz H."/>
        </authorList>
    </citation>
    <scope>NUCLEOTIDE SEQUENCE [LARGE SCALE GENOMIC DNA]</scope>
    <source>
        <strain evidence="2 3">GAS138</strain>
    </source>
</reference>
<protein>
    <submittedName>
        <fullName evidence="2">Uncharacterized protein</fullName>
    </submittedName>
</protein>
<dbReference type="Proteomes" id="UP000189796">
    <property type="component" value="Chromosome I"/>
</dbReference>
<sequence length="95" mass="9840">MRSRTSMLTITALTLGAALVLGTAARAAEAIQVGGRMTCKTPEQHAIPVEGDPGHVLVIQKITCTGSASGHSARFDGGQQTWVEADDLVNGSGMY</sequence>